<dbReference type="InterPro" id="IPR000700">
    <property type="entry name" value="PAS-assoc_C"/>
</dbReference>
<dbReference type="Gene3D" id="3.40.50.2300">
    <property type="match status" value="1"/>
</dbReference>
<dbReference type="SUPFAM" id="SSF55874">
    <property type="entry name" value="ATPase domain of HSP90 chaperone/DNA topoisomerase II/histidine kinase"/>
    <property type="match status" value="1"/>
</dbReference>
<evidence type="ECO:0000259" key="20">
    <source>
        <dbReference type="PROSITE" id="PS50109"/>
    </source>
</evidence>
<keyword evidence="4" id="KW-1003">Cell membrane</keyword>
<dbReference type="PANTHER" id="PTHR45339">
    <property type="entry name" value="HYBRID SIGNAL TRANSDUCTION HISTIDINE KINASE J"/>
    <property type="match status" value="1"/>
</dbReference>
<keyword evidence="11" id="KW-0067">ATP-binding</keyword>
<dbReference type="FunFam" id="1.10.287.130:FF:000003">
    <property type="entry name" value="Histidine kinase"/>
    <property type="match status" value="1"/>
</dbReference>
<keyword evidence="8" id="KW-0732">Signal</keyword>
<evidence type="ECO:0000256" key="18">
    <source>
        <dbReference type="PROSITE-ProRule" id="PRU00110"/>
    </source>
</evidence>
<evidence type="ECO:0000256" key="9">
    <source>
        <dbReference type="ARBA" id="ARBA00022741"/>
    </source>
</evidence>
<dbReference type="SUPFAM" id="SSF47226">
    <property type="entry name" value="Histidine-containing phosphotransfer domain, HPT domain"/>
    <property type="match status" value="1"/>
</dbReference>
<dbReference type="Gene3D" id="1.10.287.130">
    <property type="match status" value="1"/>
</dbReference>
<evidence type="ECO:0000256" key="17">
    <source>
        <dbReference type="ARBA" id="ARBA00070152"/>
    </source>
</evidence>
<dbReference type="GO" id="GO:0000155">
    <property type="term" value="F:phosphorelay sensor kinase activity"/>
    <property type="evidence" value="ECO:0007669"/>
    <property type="project" value="InterPro"/>
</dbReference>
<keyword evidence="26" id="KW-1185">Reference proteome</keyword>
<accession>A0A554XGV9</accession>
<dbReference type="NCBIfam" id="TIGR00229">
    <property type="entry name" value="sensory_box"/>
    <property type="match status" value="2"/>
</dbReference>
<dbReference type="InterPro" id="IPR036641">
    <property type="entry name" value="HPT_dom_sf"/>
</dbReference>
<dbReference type="GO" id="GO:0006355">
    <property type="term" value="P:regulation of DNA-templated transcription"/>
    <property type="evidence" value="ECO:0007669"/>
    <property type="project" value="InterPro"/>
</dbReference>
<dbReference type="InterPro" id="IPR013767">
    <property type="entry name" value="PAS_fold"/>
</dbReference>
<dbReference type="GO" id="GO:0005524">
    <property type="term" value="F:ATP binding"/>
    <property type="evidence" value="ECO:0007669"/>
    <property type="project" value="UniProtKB-KW"/>
</dbReference>
<dbReference type="Pfam" id="PF00072">
    <property type="entry name" value="Response_reg"/>
    <property type="match status" value="1"/>
</dbReference>
<dbReference type="Gene3D" id="3.30.450.20">
    <property type="entry name" value="PAS domain"/>
    <property type="match status" value="2"/>
</dbReference>
<dbReference type="CDD" id="cd00130">
    <property type="entry name" value="PAS"/>
    <property type="match status" value="2"/>
</dbReference>
<dbReference type="SUPFAM" id="SSF47384">
    <property type="entry name" value="Homodimeric domain of signal transducing histidine kinase"/>
    <property type="match status" value="1"/>
</dbReference>
<sequence>MLDRVADVETFIGRLRPVLFEVALGLGTTLDEQREIANLLAVIADRLMPLACVLARRGGDGRWIYESRPRRHDWAARWNEWLLGSPLEPGLADAAHTLPVPTAHWSRAADGAASVVAQQPAVHFWPLGEFGVLALHVHRPYPPPALAEMARVLQRFMMALAACREHRRVNELLMAQRLSARVFDLSPQAMLVCDAEQRIVDVNPAFTRITGYARDEAVGRTPRLLSSGVHDEAFFDAMWSAIRHEGHWQGEIWNRRKDGTVYPELLTIVAVPDQAGVVRSYVGIFQDIGEQKEREAELERLRDSLQRSNDYLQSIVDHLGEGIYTLDGEGRCTFFNAAAERLLGWRAEEVLGRKLHDIIHHHRADGAPLAESECPIRRAFIERAIYRSEDEVFWHKDGHPVPVRVVAAPLYRGETLIASVAVFDDVSAQKELEQRLRQAKDAAEAAARLKAEFLAVMSHEIRTPLNGVIGMADLLADTPLSGEQQDYVRTIKHSADHLLALINDILDYSKLEADAVELDWRPVDLGALLDDCVDVVAPRLENRPVVLASRLDPGLPRTLRLDPTRVRQIVLNLLGNAVKFTEQGSIELVAQATDGRLRLMVRDTGPGIAADLLPRLFKPFTQAEAATTRKYGGTGLGLAICKRLAELMGGSIRVESEVGRGSAFIVELPLQPLETSPARDSLAGLRLAVAGAEGTLLAAWQRLLQAWQIDVRYCADAEALGLALQQGVEGVLLVEPGGPEGAALAEQVLVHPRPLLVALPAAGERSARASWLQRGAVAVFVPPLAQSRIHDRLADIFLGGPSTQPAPEAGAHDSLQGLTVLLAEDNTVNQRVAQAMLGKLGYRVVLANDGREAVTQWCQHPVDVILMDCQMPEVDGFAATAEIRRLEAQLGRARVPIVAMTANALEGDREACLAAGMDDYLSKPVTRERLEAVLQRVRPVHPHTMGECDMDDVIDAAALAAATGDDAALARDILQLFDAGLDELLARVRQSASALDTAALFGAAHELKGAAASVGARALAGLAEAIENAARAGRIEAAAVAALEGAAAAFRVRLSGWLQ</sequence>
<dbReference type="InterPro" id="IPR001789">
    <property type="entry name" value="Sig_transdc_resp-reg_receiver"/>
</dbReference>
<dbReference type="CDD" id="cd00082">
    <property type="entry name" value="HisKA"/>
    <property type="match status" value="1"/>
</dbReference>
<dbReference type="InterPro" id="IPR003661">
    <property type="entry name" value="HisK_dim/P_dom"/>
</dbReference>
<dbReference type="PROSITE" id="PS50109">
    <property type="entry name" value="HIS_KIN"/>
    <property type="match status" value="1"/>
</dbReference>
<dbReference type="SMART" id="SM00091">
    <property type="entry name" value="PAS"/>
    <property type="match status" value="2"/>
</dbReference>
<evidence type="ECO:0000313" key="26">
    <source>
        <dbReference type="Proteomes" id="UP000318294"/>
    </source>
</evidence>
<keyword evidence="5 19" id="KW-0597">Phosphoprotein</keyword>
<dbReference type="GO" id="GO:0005886">
    <property type="term" value="C:plasma membrane"/>
    <property type="evidence" value="ECO:0007669"/>
    <property type="project" value="UniProtKB-SubCell"/>
</dbReference>
<evidence type="ECO:0000256" key="6">
    <source>
        <dbReference type="ARBA" id="ARBA00022679"/>
    </source>
</evidence>
<dbReference type="AlphaFoldDB" id="A0A554XGV9"/>
<dbReference type="InterPro" id="IPR036097">
    <property type="entry name" value="HisK_dim/P_sf"/>
</dbReference>
<dbReference type="SMART" id="SM00448">
    <property type="entry name" value="REC"/>
    <property type="match status" value="1"/>
</dbReference>
<feature type="domain" description="PAC" evidence="23">
    <location>
        <begin position="386"/>
        <end position="438"/>
    </location>
</feature>
<comment type="catalytic activity">
    <reaction evidence="1">
        <text>ATP + protein L-histidine = ADP + protein N-phospho-L-histidine.</text>
        <dbReference type="EC" id="2.7.13.3"/>
    </reaction>
</comment>
<dbReference type="InterPro" id="IPR000014">
    <property type="entry name" value="PAS"/>
</dbReference>
<gene>
    <name evidence="25" type="primary">barA_1</name>
    <name evidence="25" type="ORF">Tchar_00998</name>
</gene>
<dbReference type="Pfam" id="PF00512">
    <property type="entry name" value="HisKA"/>
    <property type="match status" value="1"/>
</dbReference>
<evidence type="ECO:0000256" key="14">
    <source>
        <dbReference type="ARBA" id="ARBA00023026"/>
    </source>
</evidence>
<keyword evidence="10 25" id="KW-0418">Kinase</keyword>
<feature type="domain" description="PAC" evidence="23">
    <location>
        <begin position="248"/>
        <end position="300"/>
    </location>
</feature>
<evidence type="ECO:0000256" key="12">
    <source>
        <dbReference type="ARBA" id="ARBA00022989"/>
    </source>
</evidence>
<dbReference type="InterPro" id="IPR001610">
    <property type="entry name" value="PAC"/>
</dbReference>
<proteinExistence type="predicted"/>
<keyword evidence="13" id="KW-0902">Two-component regulatory system</keyword>
<evidence type="ECO:0000256" key="10">
    <source>
        <dbReference type="ARBA" id="ARBA00022777"/>
    </source>
</evidence>
<evidence type="ECO:0000256" key="7">
    <source>
        <dbReference type="ARBA" id="ARBA00022692"/>
    </source>
</evidence>
<dbReference type="CDD" id="cd16922">
    <property type="entry name" value="HATPase_EvgS-ArcB-TorS-like"/>
    <property type="match status" value="1"/>
</dbReference>
<feature type="domain" description="PAS" evidence="22">
    <location>
        <begin position="308"/>
        <end position="360"/>
    </location>
</feature>
<evidence type="ECO:0000256" key="4">
    <source>
        <dbReference type="ARBA" id="ARBA00022475"/>
    </source>
</evidence>
<dbReference type="CDD" id="cd17546">
    <property type="entry name" value="REC_hyHK_CKI1_RcsC-like"/>
    <property type="match status" value="1"/>
</dbReference>
<dbReference type="Pfam" id="PF13426">
    <property type="entry name" value="PAS_9"/>
    <property type="match status" value="1"/>
</dbReference>
<dbReference type="OrthoDB" id="5519028at2"/>
<evidence type="ECO:0000256" key="1">
    <source>
        <dbReference type="ARBA" id="ARBA00000085"/>
    </source>
</evidence>
<keyword evidence="6 25" id="KW-0808">Transferase</keyword>
<keyword evidence="9" id="KW-0547">Nucleotide-binding</keyword>
<evidence type="ECO:0000256" key="11">
    <source>
        <dbReference type="ARBA" id="ARBA00022840"/>
    </source>
</evidence>
<dbReference type="SMART" id="SM00073">
    <property type="entry name" value="HPT"/>
    <property type="match status" value="1"/>
</dbReference>
<evidence type="ECO:0000259" key="23">
    <source>
        <dbReference type="PROSITE" id="PS50113"/>
    </source>
</evidence>
<dbReference type="Gene3D" id="3.30.565.10">
    <property type="entry name" value="Histidine kinase-like ATPase, C-terminal domain"/>
    <property type="match status" value="1"/>
</dbReference>
<feature type="domain" description="Response regulatory" evidence="21">
    <location>
        <begin position="819"/>
        <end position="938"/>
    </location>
</feature>
<feature type="modified residue" description="Phosphohistidine" evidence="18">
    <location>
        <position position="1005"/>
    </location>
</feature>
<dbReference type="EMBL" id="VJON01000011">
    <property type="protein sequence ID" value="TSE35067.1"/>
    <property type="molecule type" value="Genomic_DNA"/>
</dbReference>
<evidence type="ECO:0000256" key="3">
    <source>
        <dbReference type="ARBA" id="ARBA00012438"/>
    </source>
</evidence>
<evidence type="ECO:0000256" key="2">
    <source>
        <dbReference type="ARBA" id="ARBA00004651"/>
    </source>
</evidence>
<dbReference type="PROSITE" id="PS50894">
    <property type="entry name" value="HPT"/>
    <property type="match status" value="1"/>
</dbReference>
<keyword evidence="15" id="KW-0472">Membrane</keyword>
<keyword evidence="14" id="KW-0843">Virulence</keyword>
<dbReference type="InterPro" id="IPR003594">
    <property type="entry name" value="HATPase_dom"/>
</dbReference>
<dbReference type="InterPro" id="IPR008207">
    <property type="entry name" value="Sig_transdc_His_kin_Hpt_dom"/>
</dbReference>
<keyword evidence="7" id="KW-0812">Transmembrane</keyword>
<dbReference type="PROSITE" id="PS50110">
    <property type="entry name" value="RESPONSE_REGULATORY"/>
    <property type="match status" value="1"/>
</dbReference>
<comment type="subcellular location">
    <subcellularLocation>
        <location evidence="2">Cell membrane</location>
        <topology evidence="2">Multi-pass membrane protein</topology>
    </subcellularLocation>
</comment>
<dbReference type="EC" id="2.7.13.3" evidence="3"/>
<dbReference type="PRINTS" id="PR00344">
    <property type="entry name" value="BCTRLSENSOR"/>
</dbReference>
<evidence type="ECO:0000256" key="15">
    <source>
        <dbReference type="ARBA" id="ARBA00023136"/>
    </source>
</evidence>
<protein>
    <recommendedName>
        <fullName evidence="17">Virulence sensor protein BvgS</fullName>
        <ecNumber evidence="3">2.7.13.3</ecNumber>
    </recommendedName>
</protein>
<dbReference type="PANTHER" id="PTHR45339:SF5">
    <property type="entry name" value="HISTIDINE KINASE"/>
    <property type="match status" value="1"/>
</dbReference>
<evidence type="ECO:0000259" key="24">
    <source>
        <dbReference type="PROSITE" id="PS50894"/>
    </source>
</evidence>
<comment type="function">
    <text evidence="16">Member of the two-component regulatory system BvgS/BvgA. Phosphorylates BvgA via a four-step phosphorelay in response to environmental signals.</text>
</comment>
<evidence type="ECO:0000259" key="21">
    <source>
        <dbReference type="PROSITE" id="PS50110"/>
    </source>
</evidence>
<dbReference type="SUPFAM" id="SSF52172">
    <property type="entry name" value="CheY-like"/>
    <property type="match status" value="1"/>
</dbReference>
<dbReference type="InterPro" id="IPR004358">
    <property type="entry name" value="Sig_transdc_His_kin-like_C"/>
</dbReference>
<organism evidence="25 26">
    <name type="scientific">Tepidimonas charontis</name>
    <dbReference type="NCBI Taxonomy" id="2267262"/>
    <lineage>
        <taxon>Bacteria</taxon>
        <taxon>Pseudomonadati</taxon>
        <taxon>Pseudomonadota</taxon>
        <taxon>Betaproteobacteria</taxon>
        <taxon>Burkholderiales</taxon>
        <taxon>Tepidimonas</taxon>
    </lineage>
</organism>
<dbReference type="SMART" id="SM00387">
    <property type="entry name" value="HATPase_c"/>
    <property type="match status" value="1"/>
</dbReference>
<evidence type="ECO:0000256" key="8">
    <source>
        <dbReference type="ARBA" id="ARBA00022729"/>
    </source>
</evidence>
<dbReference type="PROSITE" id="PS50113">
    <property type="entry name" value="PAC"/>
    <property type="match status" value="2"/>
</dbReference>
<feature type="domain" description="Histidine kinase" evidence="20">
    <location>
        <begin position="456"/>
        <end position="672"/>
    </location>
</feature>
<dbReference type="Pfam" id="PF02518">
    <property type="entry name" value="HATPase_c"/>
    <property type="match status" value="1"/>
</dbReference>
<dbReference type="SUPFAM" id="SSF55785">
    <property type="entry name" value="PYP-like sensor domain (PAS domain)"/>
    <property type="match status" value="2"/>
</dbReference>
<dbReference type="InterPro" id="IPR036890">
    <property type="entry name" value="HATPase_C_sf"/>
</dbReference>
<dbReference type="InterPro" id="IPR005467">
    <property type="entry name" value="His_kinase_dom"/>
</dbReference>
<dbReference type="InterPro" id="IPR035965">
    <property type="entry name" value="PAS-like_dom_sf"/>
</dbReference>
<feature type="domain" description="HPt" evidence="24">
    <location>
        <begin position="966"/>
        <end position="1057"/>
    </location>
</feature>
<comment type="caution">
    <text evidence="25">The sequence shown here is derived from an EMBL/GenBank/DDBJ whole genome shotgun (WGS) entry which is preliminary data.</text>
</comment>
<reference evidence="25 26" key="1">
    <citation type="submission" date="2019-07" db="EMBL/GenBank/DDBJ databases">
        <title>Tepidimonas charontis SPSP-6 draft genome.</title>
        <authorList>
            <person name="Da Costa M.S."/>
            <person name="Froufe H.J.C."/>
            <person name="Egas C."/>
            <person name="Albuquerque L."/>
        </authorList>
    </citation>
    <scope>NUCLEOTIDE SEQUENCE [LARGE SCALE GENOMIC DNA]</scope>
    <source>
        <strain evidence="25 26">SPSP-6</strain>
    </source>
</reference>
<dbReference type="FunFam" id="3.30.565.10:FF:000010">
    <property type="entry name" value="Sensor histidine kinase RcsC"/>
    <property type="match status" value="1"/>
</dbReference>
<evidence type="ECO:0000256" key="13">
    <source>
        <dbReference type="ARBA" id="ARBA00023012"/>
    </source>
</evidence>
<evidence type="ECO:0000313" key="25">
    <source>
        <dbReference type="EMBL" id="TSE35067.1"/>
    </source>
</evidence>
<evidence type="ECO:0000256" key="16">
    <source>
        <dbReference type="ARBA" id="ARBA00058004"/>
    </source>
</evidence>
<dbReference type="Proteomes" id="UP000318294">
    <property type="component" value="Unassembled WGS sequence"/>
</dbReference>
<evidence type="ECO:0000256" key="19">
    <source>
        <dbReference type="PROSITE-ProRule" id="PRU00169"/>
    </source>
</evidence>
<name>A0A554XGV9_9BURK</name>
<dbReference type="Pfam" id="PF01627">
    <property type="entry name" value="Hpt"/>
    <property type="match status" value="1"/>
</dbReference>
<dbReference type="RefSeq" id="WP_144327982.1">
    <property type="nucleotide sequence ID" value="NZ_VJON01000011.1"/>
</dbReference>
<feature type="modified residue" description="4-aspartylphosphate" evidence="19">
    <location>
        <position position="868"/>
    </location>
</feature>
<feature type="domain" description="PAS" evidence="22">
    <location>
        <begin position="175"/>
        <end position="232"/>
    </location>
</feature>
<keyword evidence="12" id="KW-1133">Transmembrane helix</keyword>
<evidence type="ECO:0000256" key="5">
    <source>
        <dbReference type="ARBA" id="ARBA00022553"/>
    </source>
</evidence>
<dbReference type="Pfam" id="PF00989">
    <property type="entry name" value="PAS"/>
    <property type="match status" value="1"/>
</dbReference>
<dbReference type="SMART" id="SM00086">
    <property type="entry name" value="PAC"/>
    <property type="match status" value="2"/>
</dbReference>
<dbReference type="InterPro" id="IPR011006">
    <property type="entry name" value="CheY-like_superfamily"/>
</dbReference>
<dbReference type="Gene3D" id="1.20.120.160">
    <property type="entry name" value="HPT domain"/>
    <property type="match status" value="1"/>
</dbReference>
<dbReference type="PROSITE" id="PS50112">
    <property type="entry name" value="PAS"/>
    <property type="match status" value="2"/>
</dbReference>
<dbReference type="CDD" id="cd00088">
    <property type="entry name" value="HPT"/>
    <property type="match status" value="1"/>
</dbReference>
<evidence type="ECO:0000259" key="22">
    <source>
        <dbReference type="PROSITE" id="PS50112"/>
    </source>
</evidence>
<dbReference type="SMART" id="SM00388">
    <property type="entry name" value="HisKA"/>
    <property type="match status" value="1"/>
</dbReference>